<keyword evidence="3 8" id="KW-0888">Threonine protease</keyword>
<dbReference type="InterPro" id="IPR029055">
    <property type="entry name" value="Ntn_hydrolases_N"/>
</dbReference>
<feature type="propeptide" id="PRO_5044511940" description="Removed in mature form; by autocatalysis" evidence="8">
    <location>
        <begin position="1"/>
        <end position="10"/>
    </location>
</feature>
<evidence type="ECO:0000313" key="11">
    <source>
        <dbReference type="Proteomes" id="UP001596547"/>
    </source>
</evidence>
<dbReference type="GO" id="GO:0010498">
    <property type="term" value="P:proteasomal protein catabolic process"/>
    <property type="evidence" value="ECO:0007669"/>
    <property type="project" value="UniProtKB-UniRule"/>
</dbReference>
<comment type="subunit">
    <text evidence="8">The 20S proteasome core is composed of 14 alpha and 14 beta subunits that assemble into four stacked heptameric rings, resulting in a barrel-shaped structure. The two inner rings, each composed of seven catalytic beta subunits, are sandwiched by two outer rings, each composed of seven alpha subunits. The catalytic chamber with the active sites is on the inside of the barrel. Has a gated structure, the ends of the cylinder being occluded by the N-termini of the alpha-subunits. Is capped at one or both ends by the proteasome regulatory ATPase, PAN.</text>
</comment>
<dbReference type="EMBL" id="JBHTBF010000002">
    <property type="protein sequence ID" value="MFC7317136.1"/>
    <property type="molecule type" value="Genomic_DNA"/>
</dbReference>
<feature type="active site" description="Nucleophile" evidence="8">
    <location>
        <position position="11"/>
    </location>
</feature>
<protein>
    <recommendedName>
        <fullName evidence="8">Proteasome subunit beta</fullName>
        <ecNumber evidence="8">3.4.25.1</ecNumber>
    </recommendedName>
    <alternativeName>
        <fullName evidence="8">20S proteasome beta subunit</fullName>
    </alternativeName>
    <alternativeName>
        <fullName evidence="8">Proteasome core protein PsmB</fullName>
    </alternativeName>
</protein>
<dbReference type="InterPro" id="IPR001353">
    <property type="entry name" value="Proteasome_sua/b"/>
</dbReference>
<comment type="subcellular location">
    <subcellularLocation>
        <location evidence="8">Cytoplasm</location>
    </subcellularLocation>
</comment>
<dbReference type="InterPro" id="IPR023333">
    <property type="entry name" value="Proteasome_suB-type"/>
</dbReference>
<keyword evidence="5 8" id="KW-0068">Autocatalytic cleavage</keyword>
<dbReference type="PANTHER" id="PTHR32194">
    <property type="entry name" value="METALLOPROTEASE TLDD"/>
    <property type="match status" value="1"/>
</dbReference>
<evidence type="ECO:0000256" key="3">
    <source>
        <dbReference type="ARBA" id="ARBA00022698"/>
    </source>
</evidence>
<evidence type="ECO:0000313" key="10">
    <source>
        <dbReference type="EMBL" id="MFC7317136.1"/>
    </source>
</evidence>
<comment type="catalytic activity">
    <reaction evidence="8">
        <text>Cleavage of peptide bonds with very broad specificity.</text>
        <dbReference type="EC" id="3.4.25.1"/>
    </reaction>
</comment>
<comment type="function">
    <text evidence="8">Component of the proteasome core, a large protease complex with broad specificity involved in protein degradation.</text>
</comment>
<evidence type="ECO:0000256" key="2">
    <source>
        <dbReference type="ARBA" id="ARBA00022670"/>
    </source>
</evidence>
<gene>
    <name evidence="8" type="primary">psmB</name>
    <name evidence="10" type="ORF">ACFQPE_10050</name>
</gene>
<keyword evidence="1 8" id="KW-0963">Cytoplasm</keyword>
<reference evidence="10 11" key="1">
    <citation type="journal article" date="2019" name="Int. J. Syst. Evol. Microbiol.">
        <title>The Global Catalogue of Microorganisms (GCM) 10K type strain sequencing project: providing services to taxonomists for standard genome sequencing and annotation.</title>
        <authorList>
            <consortium name="The Broad Institute Genomics Platform"/>
            <consortium name="The Broad Institute Genome Sequencing Center for Infectious Disease"/>
            <person name="Wu L."/>
            <person name="Ma J."/>
        </authorList>
    </citation>
    <scope>NUCLEOTIDE SEQUENCE [LARGE SCALE GENOMIC DNA]</scope>
    <source>
        <strain evidence="10 11">PSR21</strain>
    </source>
</reference>
<evidence type="ECO:0000256" key="8">
    <source>
        <dbReference type="HAMAP-Rule" id="MF_02113"/>
    </source>
</evidence>
<evidence type="ECO:0000256" key="6">
    <source>
        <dbReference type="ARBA" id="ARBA00022942"/>
    </source>
</evidence>
<dbReference type="AlphaFoldDB" id="A0ABD6A9Z3"/>
<dbReference type="Gene3D" id="3.60.20.10">
    <property type="entry name" value="Glutamine Phosphoribosylpyrophosphate, subunit 1, domain 1"/>
    <property type="match status" value="1"/>
</dbReference>
<name>A0ABD6A9Z3_9EURY</name>
<organism evidence="10 11">
    <name type="scientific">Halomarina halobia</name>
    <dbReference type="NCBI Taxonomy" id="3033386"/>
    <lineage>
        <taxon>Archaea</taxon>
        <taxon>Methanobacteriati</taxon>
        <taxon>Methanobacteriota</taxon>
        <taxon>Stenosarchaea group</taxon>
        <taxon>Halobacteria</taxon>
        <taxon>Halobacteriales</taxon>
        <taxon>Natronomonadaceae</taxon>
        <taxon>Halomarina</taxon>
    </lineage>
</organism>
<dbReference type="GO" id="GO:0004298">
    <property type="term" value="F:threonine-type endopeptidase activity"/>
    <property type="evidence" value="ECO:0007669"/>
    <property type="project" value="UniProtKB-UniRule"/>
</dbReference>
<dbReference type="HAMAP" id="MF_02113_A">
    <property type="entry name" value="Proteasome_B_A"/>
    <property type="match status" value="1"/>
</dbReference>
<dbReference type="EC" id="3.4.25.1" evidence="8"/>
<keyword evidence="11" id="KW-1185">Reference proteome</keyword>
<evidence type="ECO:0000256" key="4">
    <source>
        <dbReference type="ARBA" id="ARBA00022801"/>
    </source>
</evidence>
<evidence type="ECO:0000256" key="5">
    <source>
        <dbReference type="ARBA" id="ARBA00022813"/>
    </source>
</evidence>
<dbReference type="RefSeq" id="WP_276303609.1">
    <property type="nucleotide sequence ID" value="NZ_CP119992.1"/>
</dbReference>
<dbReference type="InterPro" id="IPR019983">
    <property type="entry name" value="Pept_T1A_Psome_bsu_arc"/>
</dbReference>
<comment type="activity regulation">
    <text evidence="8">The formation of the proteasomal ATPase PAN-20S proteasome complex, via the docking of the C-termini of PAN into the intersubunit pockets in the alpha-rings, triggers opening of the gate for substrate entry. Interconversion between the open-gate and close-gate conformations leads to a dynamic regulation of the 20S proteasome proteolysis activity.</text>
</comment>
<keyword evidence="4 8" id="KW-0378">Hydrolase</keyword>
<dbReference type="SUPFAM" id="SSF56235">
    <property type="entry name" value="N-terminal nucleophile aminohydrolases (Ntn hydrolases)"/>
    <property type="match status" value="1"/>
</dbReference>
<dbReference type="PROSITE" id="PS51476">
    <property type="entry name" value="PROTEASOME_BETA_2"/>
    <property type="match status" value="1"/>
</dbReference>
<comment type="caution">
    <text evidence="10">The sequence shown here is derived from an EMBL/GenBank/DDBJ whole genome shotgun (WGS) entry which is preliminary data.</text>
</comment>
<dbReference type="Proteomes" id="UP001596547">
    <property type="component" value="Unassembled WGS sequence"/>
</dbReference>
<proteinExistence type="inferred from homology"/>
<evidence type="ECO:0000256" key="7">
    <source>
        <dbReference type="ARBA" id="ARBA00023145"/>
    </source>
</evidence>
<dbReference type="Pfam" id="PF00227">
    <property type="entry name" value="Proteasome"/>
    <property type="match status" value="2"/>
</dbReference>
<keyword evidence="7 8" id="KW-0865">Zymogen</keyword>
<keyword evidence="2 8" id="KW-0645">Protease</keyword>
<evidence type="ECO:0000256" key="1">
    <source>
        <dbReference type="ARBA" id="ARBA00022490"/>
    </source>
</evidence>
<dbReference type="PANTHER" id="PTHR32194:SF0">
    <property type="entry name" value="ATP-DEPENDENT PROTEASE SUBUNIT HSLV"/>
    <property type="match status" value="1"/>
</dbReference>
<sequence>MENDAVLKTGTTTVGLRTAEGVVLAADRRASLGGRFVSNKRAMKIEQVHPRAAVTMAGTVGGAQAFIRQLRAEANLYEARRGRPMGLDALAQTAGQLLRGTPASPVLGGVDVPTASAGRVGDDGRTGDDADADADGTVEPRVFSIDGAGGVLEDAYTASGSGTTLATGALERGYREDLSLEEGVRAAAGAVASALERDTASGNGITVARITADGVTIDTHDDVREVLQ</sequence>
<dbReference type="GO" id="GO:0005737">
    <property type="term" value="C:cytoplasm"/>
    <property type="evidence" value="ECO:0007669"/>
    <property type="project" value="UniProtKB-SubCell"/>
</dbReference>
<keyword evidence="6 8" id="KW-0647">Proteasome</keyword>
<feature type="chain" id="PRO_5044511939" description="Proteasome subunit beta" evidence="8">
    <location>
        <begin position="11"/>
        <end position="228"/>
    </location>
</feature>
<dbReference type="GO" id="GO:0019774">
    <property type="term" value="C:proteasome core complex, beta-subunit complex"/>
    <property type="evidence" value="ECO:0007669"/>
    <property type="project" value="UniProtKB-UniRule"/>
</dbReference>
<feature type="region of interest" description="Disordered" evidence="9">
    <location>
        <begin position="102"/>
        <end position="138"/>
    </location>
</feature>
<dbReference type="GeneID" id="79316209"/>
<accession>A0ABD6A9Z3</accession>
<comment type="similarity">
    <text evidence="8">Belongs to the peptidase T1B family.</text>
</comment>
<evidence type="ECO:0000256" key="9">
    <source>
        <dbReference type="SAM" id="MobiDB-lite"/>
    </source>
</evidence>